<dbReference type="GO" id="GO:0005829">
    <property type="term" value="C:cytosol"/>
    <property type="evidence" value="ECO:0007669"/>
    <property type="project" value="TreeGrafter"/>
</dbReference>
<proteinExistence type="predicted"/>
<organism evidence="7">
    <name type="scientific">marine metagenome</name>
    <dbReference type="NCBI Taxonomy" id="408172"/>
    <lineage>
        <taxon>unclassified sequences</taxon>
        <taxon>metagenomes</taxon>
        <taxon>ecological metagenomes</taxon>
    </lineage>
</organism>
<feature type="non-terminal residue" evidence="7">
    <location>
        <position position="137"/>
    </location>
</feature>
<dbReference type="GO" id="GO:0050661">
    <property type="term" value="F:NADP binding"/>
    <property type="evidence" value="ECO:0007669"/>
    <property type="project" value="InterPro"/>
</dbReference>
<dbReference type="AlphaFoldDB" id="A0A383F240"/>
<gene>
    <name evidence="7" type="ORF">METZ01_LOCUS515339</name>
</gene>
<evidence type="ECO:0000256" key="3">
    <source>
        <dbReference type="ARBA" id="ARBA00022857"/>
    </source>
</evidence>
<dbReference type="EMBL" id="UINC01230378">
    <property type="protein sequence ID" value="SVE62485.1"/>
    <property type="molecule type" value="Genomic_DNA"/>
</dbReference>
<evidence type="ECO:0000256" key="4">
    <source>
        <dbReference type="ARBA" id="ARBA00023002"/>
    </source>
</evidence>
<dbReference type="InterPro" id="IPR001282">
    <property type="entry name" value="G6P_DH"/>
</dbReference>
<feature type="domain" description="Glucose-6-phosphate dehydrogenase NAD-binding" evidence="6">
    <location>
        <begin position="24"/>
        <end position="137"/>
    </location>
</feature>
<dbReference type="GO" id="GO:0004345">
    <property type="term" value="F:glucose-6-phosphate dehydrogenase activity"/>
    <property type="evidence" value="ECO:0007669"/>
    <property type="project" value="TreeGrafter"/>
</dbReference>
<dbReference type="GO" id="GO:0006006">
    <property type="term" value="P:glucose metabolic process"/>
    <property type="evidence" value="ECO:0007669"/>
    <property type="project" value="UniProtKB-KW"/>
</dbReference>
<evidence type="ECO:0000313" key="7">
    <source>
        <dbReference type="EMBL" id="SVE62485.1"/>
    </source>
</evidence>
<dbReference type="InterPro" id="IPR036291">
    <property type="entry name" value="NAD(P)-bd_dom_sf"/>
</dbReference>
<dbReference type="SUPFAM" id="SSF51735">
    <property type="entry name" value="NAD(P)-binding Rossmann-fold domains"/>
    <property type="match status" value="1"/>
</dbReference>
<accession>A0A383F240</accession>
<sequence length="137" mass="15365">MSQELSSTRQSRDSSRKAPPTIIVIFGASGDLTARKLLPGLYNLGFDDLLSEHFHLIGYGRSEMSDEAFRQSMQDAIRKHSRRPLNEEIWGQMSGNLHYHAGPYDAPDSFDRLSKRIGAIESSIGTETQCLFYVSTP</sequence>
<evidence type="ECO:0000259" key="6">
    <source>
        <dbReference type="Pfam" id="PF00479"/>
    </source>
</evidence>
<comment type="pathway">
    <text evidence="1">Carbohydrate degradation; pentose phosphate pathway; D-ribulose 5-phosphate from D-glucose 6-phosphate (oxidative stage): step 1/3.</text>
</comment>
<dbReference type="Gene3D" id="3.40.50.720">
    <property type="entry name" value="NAD(P)-binding Rossmann-like Domain"/>
    <property type="match status" value="1"/>
</dbReference>
<dbReference type="PANTHER" id="PTHR23429">
    <property type="entry name" value="GLUCOSE-6-PHOSPHATE 1-DEHYDROGENASE G6PD"/>
    <property type="match status" value="1"/>
</dbReference>
<name>A0A383F240_9ZZZZ</name>
<keyword evidence="5" id="KW-0119">Carbohydrate metabolism</keyword>
<keyword evidence="4" id="KW-0560">Oxidoreductase</keyword>
<evidence type="ECO:0000256" key="5">
    <source>
        <dbReference type="ARBA" id="ARBA00023277"/>
    </source>
</evidence>
<dbReference type="PANTHER" id="PTHR23429:SF0">
    <property type="entry name" value="GLUCOSE-6-PHOSPHATE 1-DEHYDROGENASE"/>
    <property type="match status" value="1"/>
</dbReference>
<dbReference type="GO" id="GO:0009051">
    <property type="term" value="P:pentose-phosphate shunt, oxidative branch"/>
    <property type="evidence" value="ECO:0007669"/>
    <property type="project" value="TreeGrafter"/>
</dbReference>
<keyword evidence="3" id="KW-0521">NADP</keyword>
<protein>
    <recommendedName>
        <fullName evidence="6">Glucose-6-phosphate dehydrogenase NAD-binding domain-containing protein</fullName>
    </recommendedName>
</protein>
<keyword evidence="2" id="KW-0313">Glucose metabolism</keyword>
<dbReference type="Pfam" id="PF00479">
    <property type="entry name" value="G6PD_N"/>
    <property type="match status" value="1"/>
</dbReference>
<reference evidence="7" key="1">
    <citation type="submission" date="2018-05" db="EMBL/GenBank/DDBJ databases">
        <authorList>
            <person name="Lanie J.A."/>
            <person name="Ng W.-L."/>
            <person name="Kazmierczak K.M."/>
            <person name="Andrzejewski T.M."/>
            <person name="Davidsen T.M."/>
            <person name="Wayne K.J."/>
            <person name="Tettelin H."/>
            <person name="Glass J.I."/>
            <person name="Rusch D."/>
            <person name="Podicherti R."/>
            <person name="Tsui H.-C.T."/>
            <person name="Winkler M.E."/>
        </authorList>
    </citation>
    <scope>NUCLEOTIDE SEQUENCE</scope>
</reference>
<evidence type="ECO:0000256" key="2">
    <source>
        <dbReference type="ARBA" id="ARBA00022526"/>
    </source>
</evidence>
<evidence type="ECO:0000256" key="1">
    <source>
        <dbReference type="ARBA" id="ARBA00004937"/>
    </source>
</evidence>
<dbReference type="InterPro" id="IPR022674">
    <property type="entry name" value="G6P_DH_NAD-bd"/>
</dbReference>